<name>V4RZP5_CITCL</name>
<keyword evidence="3" id="KW-1185">Reference proteome</keyword>
<dbReference type="KEGG" id="cic:CICLE_v10004874mg"/>
<keyword evidence="1" id="KW-1133">Transmembrane helix</keyword>
<dbReference type="PANTHER" id="PTHR31170:SF17">
    <property type="match status" value="1"/>
</dbReference>
<dbReference type="eggNOG" id="ENOG502RY48">
    <property type="taxonomic scope" value="Eukaryota"/>
</dbReference>
<keyword evidence="1" id="KW-0472">Membrane</keyword>
<evidence type="ECO:0000313" key="3">
    <source>
        <dbReference type="Proteomes" id="UP000030687"/>
    </source>
</evidence>
<sequence>MMQKTKIQCAFRLGSRHCTGKIAISLSNRNGGLQTNQGMASPSADRVLDLVKEKLDGLTATPSDRFNIFKVPDVLRKLNEKAYEPKMLAIGPYHHGKEELSTFEVHKTRYLRELLDRTSKPLPDYVMAMRAMEERAKNCYGGSLSLETDKFVLMMLLDGCFIVEVIRKFALTRLRGNDPIFELSWMLPSIARDMILLENQLPFFVLWELFTMTKMPNDQDSDKFLLMILRFFNGILPGKGCREDTVRRDNLYPINEIKHLVHLIHDNWLPSSAGINAFRNNGKNNSDWSFICSATGIQEAGGQFGMFEVHKDDSLFDIKFENGVMKIPSLEITDATETIFQNLITFEQCSQDINPKHVIDYVELLGCLINSSKDAELLRHRGIIDNFLGEDEVIVTLMHKLGDGAVLGKQFYYWEVFNKVNFHRSRRRNKWMANLRHNYFNTPWAIISVLAAFAILLLTMVQALFAVLSYFQQEQSN</sequence>
<dbReference type="Pfam" id="PF03140">
    <property type="entry name" value="DUF247"/>
    <property type="match status" value="1"/>
</dbReference>
<dbReference type="Proteomes" id="UP000030687">
    <property type="component" value="Unassembled WGS sequence"/>
</dbReference>
<reference evidence="2 3" key="1">
    <citation type="submission" date="2013-10" db="EMBL/GenBank/DDBJ databases">
        <authorList>
            <consortium name="International Citrus Genome Consortium"/>
            <person name="Jenkins J."/>
            <person name="Schmutz J."/>
            <person name="Prochnik S."/>
            <person name="Rokhsar D."/>
            <person name="Gmitter F."/>
            <person name="Ollitrault P."/>
            <person name="Machado M."/>
            <person name="Talon M."/>
            <person name="Wincker P."/>
            <person name="Jaillon O."/>
            <person name="Morgante M."/>
        </authorList>
    </citation>
    <scope>NUCLEOTIDE SEQUENCE</scope>
    <source>
        <strain evidence="3">cv. Clemenules</strain>
    </source>
</reference>
<organism evidence="2 3">
    <name type="scientific">Citrus clementina</name>
    <name type="common">Clementine</name>
    <name type="synonym">Citrus deliciosa x Citrus sinensis</name>
    <dbReference type="NCBI Taxonomy" id="85681"/>
    <lineage>
        <taxon>Eukaryota</taxon>
        <taxon>Viridiplantae</taxon>
        <taxon>Streptophyta</taxon>
        <taxon>Embryophyta</taxon>
        <taxon>Tracheophyta</taxon>
        <taxon>Spermatophyta</taxon>
        <taxon>Magnoliopsida</taxon>
        <taxon>eudicotyledons</taxon>
        <taxon>Gunneridae</taxon>
        <taxon>Pentapetalae</taxon>
        <taxon>rosids</taxon>
        <taxon>malvids</taxon>
        <taxon>Sapindales</taxon>
        <taxon>Rutaceae</taxon>
        <taxon>Aurantioideae</taxon>
        <taxon>Citrus</taxon>
    </lineage>
</organism>
<feature type="transmembrane region" description="Helical" evidence="1">
    <location>
        <begin position="444"/>
        <end position="471"/>
    </location>
</feature>
<gene>
    <name evidence="2" type="ORF">CICLE_v10004874mg</name>
</gene>
<dbReference type="EMBL" id="KI537036">
    <property type="protein sequence ID" value="ESR33382.1"/>
    <property type="molecule type" value="Genomic_DNA"/>
</dbReference>
<evidence type="ECO:0000256" key="1">
    <source>
        <dbReference type="SAM" id="Phobius"/>
    </source>
</evidence>
<dbReference type="Gramene" id="ESR33382">
    <property type="protein sequence ID" value="ESR33382"/>
    <property type="gene ID" value="CICLE_v10004874mg"/>
</dbReference>
<dbReference type="InParanoid" id="V4RZP5"/>
<accession>V4RZP5</accession>
<dbReference type="STRING" id="85681.V4RZP5"/>
<dbReference type="OMA" id="EQCETAS"/>
<evidence type="ECO:0000313" key="2">
    <source>
        <dbReference type="EMBL" id="ESR33382.1"/>
    </source>
</evidence>
<dbReference type="InterPro" id="IPR004158">
    <property type="entry name" value="DUF247_pln"/>
</dbReference>
<dbReference type="PANTHER" id="PTHR31170">
    <property type="entry name" value="BNAC04G53230D PROTEIN"/>
    <property type="match status" value="1"/>
</dbReference>
<keyword evidence="1" id="KW-0812">Transmembrane</keyword>
<dbReference type="AlphaFoldDB" id="V4RZP5"/>
<proteinExistence type="predicted"/>
<protein>
    <submittedName>
        <fullName evidence="2">Uncharacterized protein</fullName>
    </submittedName>
</protein>